<sequence>MTTIEQRHRTPREIAVLRVIASTPGIHLDNIAAVLGYSPRAVRGILNVLQSHEEATQTTDRTHSLTAKGIEALA</sequence>
<accession>A0ABU4D021</accession>
<dbReference type="EMBL" id="JAWLKF010000003">
    <property type="protein sequence ID" value="MDV6302672.1"/>
    <property type="molecule type" value="Genomic_DNA"/>
</dbReference>
<dbReference type="RefSeq" id="WP_155288588.1">
    <property type="nucleotide sequence ID" value="NZ_JAWLKF010000003.1"/>
</dbReference>
<evidence type="ECO:0000256" key="1">
    <source>
        <dbReference type="SAM" id="MobiDB-lite"/>
    </source>
</evidence>
<dbReference type="SUPFAM" id="SSF46785">
    <property type="entry name" value="Winged helix' DNA-binding domain"/>
    <property type="match status" value="1"/>
</dbReference>
<organism evidence="2 3">
    <name type="scientific">Rhodococcus cerastii</name>
    <dbReference type="NCBI Taxonomy" id="908616"/>
    <lineage>
        <taxon>Bacteria</taxon>
        <taxon>Bacillati</taxon>
        <taxon>Actinomycetota</taxon>
        <taxon>Actinomycetes</taxon>
        <taxon>Mycobacteriales</taxon>
        <taxon>Nocardiaceae</taxon>
        <taxon>Rhodococcus</taxon>
    </lineage>
</organism>
<name>A0ABU4D021_9NOCA</name>
<evidence type="ECO:0000313" key="2">
    <source>
        <dbReference type="EMBL" id="MDV6302672.1"/>
    </source>
</evidence>
<protein>
    <recommendedName>
        <fullName evidence="4">MarR family transcriptional regulator</fullName>
    </recommendedName>
</protein>
<feature type="compositionally biased region" description="Basic and acidic residues" evidence="1">
    <location>
        <begin position="53"/>
        <end position="63"/>
    </location>
</feature>
<evidence type="ECO:0008006" key="4">
    <source>
        <dbReference type="Google" id="ProtNLM"/>
    </source>
</evidence>
<reference evidence="2 3" key="1">
    <citation type="submission" date="2023-10" db="EMBL/GenBank/DDBJ databases">
        <title>Development of a sustainable strategy for remediation of hydrocarbon-contaminated territories based on the waste exchange concept.</title>
        <authorList>
            <person name="Krivoruchko A."/>
        </authorList>
    </citation>
    <scope>NUCLEOTIDE SEQUENCE [LARGE SCALE GENOMIC DNA]</scope>
    <source>
        <strain evidence="2 3">IEGM 1327</strain>
    </source>
</reference>
<dbReference type="Gene3D" id="1.10.10.10">
    <property type="entry name" value="Winged helix-like DNA-binding domain superfamily/Winged helix DNA-binding domain"/>
    <property type="match status" value="1"/>
</dbReference>
<proteinExistence type="predicted"/>
<gene>
    <name evidence="2" type="ORF">R3P93_08890</name>
</gene>
<dbReference type="InterPro" id="IPR036388">
    <property type="entry name" value="WH-like_DNA-bd_sf"/>
</dbReference>
<comment type="caution">
    <text evidence="2">The sequence shown here is derived from an EMBL/GenBank/DDBJ whole genome shotgun (WGS) entry which is preliminary data.</text>
</comment>
<dbReference type="Proteomes" id="UP001186104">
    <property type="component" value="Unassembled WGS sequence"/>
</dbReference>
<evidence type="ECO:0000313" key="3">
    <source>
        <dbReference type="Proteomes" id="UP001186104"/>
    </source>
</evidence>
<dbReference type="InterPro" id="IPR036390">
    <property type="entry name" value="WH_DNA-bd_sf"/>
</dbReference>
<feature type="region of interest" description="Disordered" evidence="1">
    <location>
        <begin position="53"/>
        <end position="74"/>
    </location>
</feature>
<keyword evidence="3" id="KW-1185">Reference proteome</keyword>